<protein>
    <submittedName>
        <fullName evidence="3">Uncharacterized protein</fullName>
    </submittedName>
</protein>
<feature type="transmembrane region" description="Helical" evidence="2">
    <location>
        <begin position="146"/>
        <end position="175"/>
    </location>
</feature>
<dbReference type="EMBL" id="JARJCW010000056">
    <property type="protein sequence ID" value="KAJ7202148.1"/>
    <property type="molecule type" value="Genomic_DNA"/>
</dbReference>
<keyword evidence="2" id="KW-0812">Transmembrane</keyword>
<name>A0AAD6V430_9AGAR</name>
<feature type="compositionally biased region" description="Basic and acidic residues" evidence="1">
    <location>
        <begin position="290"/>
        <end position="307"/>
    </location>
</feature>
<proteinExistence type="predicted"/>
<feature type="compositionally biased region" description="Low complexity" evidence="1">
    <location>
        <begin position="275"/>
        <end position="287"/>
    </location>
</feature>
<keyword evidence="2" id="KW-0472">Membrane</keyword>
<feature type="transmembrane region" description="Helical" evidence="2">
    <location>
        <begin position="196"/>
        <end position="216"/>
    </location>
</feature>
<evidence type="ECO:0000313" key="4">
    <source>
        <dbReference type="Proteomes" id="UP001219525"/>
    </source>
</evidence>
<keyword evidence="4" id="KW-1185">Reference proteome</keyword>
<feature type="transmembrane region" description="Helical" evidence="2">
    <location>
        <begin position="68"/>
        <end position="91"/>
    </location>
</feature>
<accession>A0AAD6V430</accession>
<evidence type="ECO:0000313" key="3">
    <source>
        <dbReference type="EMBL" id="KAJ7202148.1"/>
    </source>
</evidence>
<dbReference type="Proteomes" id="UP001219525">
    <property type="component" value="Unassembled WGS sequence"/>
</dbReference>
<evidence type="ECO:0000256" key="1">
    <source>
        <dbReference type="SAM" id="MobiDB-lite"/>
    </source>
</evidence>
<keyword evidence="2" id="KW-1133">Transmembrane helix</keyword>
<feature type="transmembrane region" description="Helical" evidence="2">
    <location>
        <begin position="228"/>
        <end position="246"/>
    </location>
</feature>
<dbReference type="AlphaFoldDB" id="A0AAD6V430"/>
<feature type="transmembrane region" description="Helical" evidence="2">
    <location>
        <begin position="20"/>
        <end position="44"/>
    </location>
</feature>
<feature type="transmembrane region" description="Helical" evidence="2">
    <location>
        <begin position="103"/>
        <end position="126"/>
    </location>
</feature>
<evidence type="ECO:0000256" key="2">
    <source>
        <dbReference type="SAM" id="Phobius"/>
    </source>
</evidence>
<reference evidence="3" key="1">
    <citation type="submission" date="2023-03" db="EMBL/GenBank/DDBJ databases">
        <title>Massive genome expansion in bonnet fungi (Mycena s.s.) driven by repeated elements and novel gene families across ecological guilds.</title>
        <authorList>
            <consortium name="Lawrence Berkeley National Laboratory"/>
            <person name="Harder C.B."/>
            <person name="Miyauchi S."/>
            <person name="Viragh M."/>
            <person name="Kuo A."/>
            <person name="Thoen E."/>
            <person name="Andreopoulos B."/>
            <person name="Lu D."/>
            <person name="Skrede I."/>
            <person name="Drula E."/>
            <person name="Henrissat B."/>
            <person name="Morin E."/>
            <person name="Kohler A."/>
            <person name="Barry K."/>
            <person name="LaButti K."/>
            <person name="Morin E."/>
            <person name="Salamov A."/>
            <person name="Lipzen A."/>
            <person name="Mereny Z."/>
            <person name="Hegedus B."/>
            <person name="Baldrian P."/>
            <person name="Stursova M."/>
            <person name="Weitz H."/>
            <person name="Taylor A."/>
            <person name="Grigoriev I.V."/>
            <person name="Nagy L.G."/>
            <person name="Martin F."/>
            <person name="Kauserud H."/>
        </authorList>
    </citation>
    <scope>NUCLEOTIDE SEQUENCE</scope>
    <source>
        <strain evidence="3">9144</strain>
    </source>
</reference>
<sequence length="307" mass="33208">MFVTAWLICYSKRAHSPGRASSLAMVLIPWTCSTIQVACSWHWFTSAVNDNEDPNGGGPGLRFSLTHIPAWVAGVADTFFVTNIFLADAVFVWRCWTVWNRRWVVIALPALAAIVGLVLGALLVQYQVEGSQAGTPAIAAKFAGKFVALATVYFSLSVATSLSTTLLIALRIVLVQRGTRRHLGRNASNFNPIIEILVESAALYSATLIIFVAFDVNKSPNLTFAQDVHSQIAGLAPLLIILRIFAGGARPQEDWSLGISGKPDTSSIEFAPSRTTLFTSTGRSTTSHGVAKESELSDRESKPEEDV</sequence>
<comment type="caution">
    <text evidence="3">The sequence shown here is derived from an EMBL/GenBank/DDBJ whole genome shotgun (WGS) entry which is preliminary data.</text>
</comment>
<feature type="region of interest" description="Disordered" evidence="1">
    <location>
        <begin position="275"/>
        <end position="307"/>
    </location>
</feature>
<organism evidence="3 4">
    <name type="scientific">Mycena pura</name>
    <dbReference type="NCBI Taxonomy" id="153505"/>
    <lineage>
        <taxon>Eukaryota</taxon>
        <taxon>Fungi</taxon>
        <taxon>Dikarya</taxon>
        <taxon>Basidiomycota</taxon>
        <taxon>Agaricomycotina</taxon>
        <taxon>Agaricomycetes</taxon>
        <taxon>Agaricomycetidae</taxon>
        <taxon>Agaricales</taxon>
        <taxon>Marasmiineae</taxon>
        <taxon>Mycenaceae</taxon>
        <taxon>Mycena</taxon>
    </lineage>
</organism>
<gene>
    <name evidence="3" type="ORF">GGX14DRAFT_463981</name>
</gene>